<keyword evidence="8 13" id="KW-1133">Transmembrane helix</keyword>
<dbReference type="GeneID" id="76318198"/>
<evidence type="ECO:0000256" key="11">
    <source>
        <dbReference type="ARBA" id="ARBA00023136"/>
    </source>
</evidence>
<geneLocation type="mitochondrion" evidence="14"/>
<feature type="transmembrane region" description="Helical" evidence="13">
    <location>
        <begin position="6"/>
        <end position="30"/>
    </location>
</feature>
<comment type="subunit">
    <text evidence="3">F-type ATPases have 2 components, CF(1) - the catalytic core - and CF(0) - the membrane proton channel.</text>
</comment>
<name>A0A977XKM7_9ORTH</name>
<dbReference type="CTD" id="4509"/>
<dbReference type="GO" id="GO:0015986">
    <property type="term" value="P:proton motive force-driven ATP synthesis"/>
    <property type="evidence" value="ECO:0007669"/>
    <property type="project" value="InterPro"/>
</dbReference>
<keyword evidence="5 12" id="KW-0138">CF(0)</keyword>
<evidence type="ECO:0000256" key="1">
    <source>
        <dbReference type="ARBA" id="ARBA00004304"/>
    </source>
</evidence>
<evidence type="ECO:0000313" key="14">
    <source>
        <dbReference type="EMBL" id="UXP34377.1"/>
    </source>
</evidence>
<dbReference type="Pfam" id="PF00895">
    <property type="entry name" value="ATP-synt_8"/>
    <property type="match status" value="1"/>
</dbReference>
<evidence type="ECO:0000256" key="12">
    <source>
        <dbReference type="RuleBase" id="RU003661"/>
    </source>
</evidence>
<organism evidence="14">
    <name type="scientific">Rhaphidophora quadrispina</name>
    <dbReference type="NCBI Taxonomy" id="2982643"/>
    <lineage>
        <taxon>Eukaryota</taxon>
        <taxon>Metazoa</taxon>
        <taxon>Ecdysozoa</taxon>
        <taxon>Arthropoda</taxon>
        <taxon>Hexapoda</taxon>
        <taxon>Insecta</taxon>
        <taxon>Pterygota</taxon>
        <taxon>Neoptera</taxon>
        <taxon>Polyneoptera</taxon>
        <taxon>Orthoptera</taxon>
        <taxon>Ensifera</taxon>
        <taxon>Tettigoniidea</taxon>
        <taxon>Rhaphidophoroidea</taxon>
        <taxon>Rhaphidophoridae</taxon>
        <taxon>Rhaphidophorinae</taxon>
        <taxon>Rhaphidophora</taxon>
    </lineage>
</organism>
<evidence type="ECO:0000256" key="3">
    <source>
        <dbReference type="ARBA" id="ARBA00011291"/>
    </source>
</evidence>
<gene>
    <name evidence="14" type="primary">ATP8</name>
</gene>
<keyword evidence="11 13" id="KW-0472">Membrane</keyword>
<keyword evidence="9 12" id="KW-0406">Ion transport</keyword>
<dbReference type="GO" id="GO:0015078">
    <property type="term" value="F:proton transmembrane transporter activity"/>
    <property type="evidence" value="ECO:0007669"/>
    <property type="project" value="InterPro"/>
</dbReference>
<evidence type="ECO:0000256" key="7">
    <source>
        <dbReference type="ARBA" id="ARBA00022781"/>
    </source>
</evidence>
<evidence type="ECO:0000256" key="9">
    <source>
        <dbReference type="ARBA" id="ARBA00023065"/>
    </source>
</evidence>
<dbReference type="AlphaFoldDB" id="A0A977XKM7"/>
<sequence length="52" mass="6163">MPQMAPISWLFLFSLFSLTLILFCITNYFINIPNTPKSTQKNILLNSLNWKW</sequence>
<keyword evidence="4 12" id="KW-0813">Transport</keyword>
<keyword evidence="10 12" id="KW-0496">Mitochondrion</keyword>
<keyword evidence="7 12" id="KW-0375">Hydrogen ion transport</keyword>
<dbReference type="GO" id="GO:0031966">
    <property type="term" value="C:mitochondrial membrane"/>
    <property type="evidence" value="ECO:0007669"/>
    <property type="project" value="UniProtKB-SubCell"/>
</dbReference>
<dbReference type="GO" id="GO:0045259">
    <property type="term" value="C:proton-transporting ATP synthase complex"/>
    <property type="evidence" value="ECO:0007669"/>
    <property type="project" value="UniProtKB-KW"/>
</dbReference>
<evidence type="ECO:0000256" key="13">
    <source>
        <dbReference type="SAM" id="Phobius"/>
    </source>
</evidence>
<dbReference type="EMBL" id="OL450400">
    <property type="protein sequence ID" value="UXP34377.1"/>
    <property type="molecule type" value="Genomic_DNA"/>
</dbReference>
<comment type="similarity">
    <text evidence="2 12">Belongs to the ATPase protein 8 family.</text>
</comment>
<comment type="subcellular location">
    <subcellularLocation>
        <location evidence="1 12">Mitochondrion membrane</location>
        <topology evidence="1 12">Single-pass membrane protein</topology>
    </subcellularLocation>
</comment>
<keyword evidence="6 12" id="KW-0812">Transmembrane</keyword>
<evidence type="ECO:0000256" key="2">
    <source>
        <dbReference type="ARBA" id="ARBA00008892"/>
    </source>
</evidence>
<evidence type="ECO:0000256" key="10">
    <source>
        <dbReference type="ARBA" id="ARBA00023128"/>
    </source>
</evidence>
<proteinExistence type="inferred from homology"/>
<evidence type="ECO:0000256" key="8">
    <source>
        <dbReference type="ARBA" id="ARBA00022989"/>
    </source>
</evidence>
<protein>
    <recommendedName>
        <fullName evidence="12">ATP synthase complex subunit 8</fullName>
    </recommendedName>
</protein>
<evidence type="ECO:0000256" key="6">
    <source>
        <dbReference type="ARBA" id="ARBA00022692"/>
    </source>
</evidence>
<evidence type="ECO:0000256" key="5">
    <source>
        <dbReference type="ARBA" id="ARBA00022547"/>
    </source>
</evidence>
<dbReference type="InterPro" id="IPR001421">
    <property type="entry name" value="ATP8_metazoa"/>
</dbReference>
<evidence type="ECO:0000256" key="4">
    <source>
        <dbReference type="ARBA" id="ARBA00022448"/>
    </source>
</evidence>
<dbReference type="RefSeq" id="YP_010519754.1">
    <property type="nucleotide sequence ID" value="NC_067624.1"/>
</dbReference>
<reference evidence="14" key="1">
    <citation type="submission" date="2021-11" db="EMBL/GenBank/DDBJ databases">
        <authorList>
            <person name="Lu X."/>
        </authorList>
    </citation>
    <scope>NUCLEOTIDE SEQUENCE</scope>
</reference>
<accession>A0A977XKM7</accession>